<dbReference type="OrthoDB" id="3557394at2759"/>
<reference evidence="1" key="1">
    <citation type="journal article" date="2021" name="Nat. Commun.">
        <title>Genetic determinants of endophytism in the Arabidopsis root mycobiome.</title>
        <authorList>
            <person name="Mesny F."/>
            <person name="Miyauchi S."/>
            <person name="Thiergart T."/>
            <person name="Pickel B."/>
            <person name="Atanasova L."/>
            <person name="Karlsson M."/>
            <person name="Huettel B."/>
            <person name="Barry K.W."/>
            <person name="Haridas S."/>
            <person name="Chen C."/>
            <person name="Bauer D."/>
            <person name="Andreopoulos W."/>
            <person name="Pangilinan J."/>
            <person name="LaButti K."/>
            <person name="Riley R."/>
            <person name="Lipzen A."/>
            <person name="Clum A."/>
            <person name="Drula E."/>
            <person name="Henrissat B."/>
            <person name="Kohler A."/>
            <person name="Grigoriev I.V."/>
            <person name="Martin F.M."/>
            <person name="Hacquard S."/>
        </authorList>
    </citation>
    <scope>NUCLEOTIDE SEQUENCE</scope>
    <source>
        <strain evidence="1">MPI-CAGE-AT-0023</strain>
    </source>
</reference>
<dbReference type="Proteomes" id="UP000720189">
    <property type="component" value="Unassembled WGS sequence"/>
</dbReference>
<evidence type="ECO:0000313" key="1">
    <source>
        <dbReference type="EMBL" id="KAH7250041.1"/>
    </source>
</evidence>
<dbReference type="RefSeq" id="XP_046049360.1">
    <property type="nucleotide sequence ID" value="XM_046190158.1"/>
</dbReference>
<accession>A0A9P9H3K4</accession>
<sequence>MDLFGGGLHKEMEVKQRILFEWLRMFVIAPWWDRMWITQEVGVARKLVLTYGRVTISFDVLKEIINIHPPIYCDLKEENARVLQLLVTKTKCVSQLQELQKYETIADMNELGYFSKSLGSPLLWLLRTFQQNRASEPRDKIYALSGLLRKLNIGDDTKLFAADYDTPAATFFSRAVVHIMQDTGLFWLTSADLAGKSDDKLPSWVPNWGGSFTRDQTTNPSFWAVRLCHSKSDLTFEVCNPATPSSQISLTPLAYYRGLSKDPQGRYRHKVRGSIAEKRNPFGPASRPGYFATVSSTQFFLDCENSQQRRLQYEWHGPEVERFTKTENCLKVPSQLCSTIKHVSKPIAPKLANIIDVIEGLRATYSELFSSAWEENYRRESMGR</sequence>
<protein>
    <recommendedName>
        <fullName evidence="3">Heterokaryon incompatibility domain-containing protein</fullName>
    </recommendedName>
</protein>
<dbReference type="InterPro" id="IPR052895">
    <property type="entry name" value="HetReg/Transcr_Mod"/>
</dbReference>
<comment type="caution">
    <text evidence="1">The sequence shown here is derived from an EMBL/GenBank/DDBJ whole genome shotgun (WGS) entry which is preliminary data.</text>
</comment>
<evidence type="ECO:0008006" key="3">
    <source>
        <dbReference type="Google" id="ProtNLM"/>
    </source>
</evidence>
<organism evidence="1 2">
    <name type="scientific">Fusarium redolens</name>
    <dbReference type="NCBI Taxonomy" id="48865"/>
    <lineage>
        <taxon>Eukaryota</taxon>
        <taxon>Fungi</taxon>
        <taxon>Dikarya</taxon>
        <taxon>Ascomycota</taxon>
        <taxon>Pezizomycotina</taxon>
        <taxon>Sordariomycetes</taxon>
        <taxon>Hypocreomycetidae</taxon>
        <taxon>Hypocreales</taxon>
        <taxon>Nectriaceae</taxon>
        <taxon>Fusarium</taxon>
        <taxon>Fusarium redolens species complex</taxon>
    </lineage>
</organism>
<dbReference type="PANTHER" id="PTHR24148">
    <property type="entry name" value="ANKYRIN REPEAT DOMAIN-CONTAINING PROTEIN 39 HOMOLOG-RELATED"/>
    <property type="match status" value="1"/>
</dbReference>
<proteinExistence type="predicted"/>
<gene>
    <name evidence="1" type="ORF">BKA55DRAFT_539609</name>
</gene>
<dbReference type="GeneID" id="70220112"/>
<dbReference type="AlphaFoldDB" id="A0A9P9H3K4"/>
<dbReference type="EMBL" id="JAGMUX010000008">
    <property type="protein sequence ID" value="KAH7250041.1"/>
    <property type="molecule type" value="Genomic_DNA"/>
</dbReference>
<dbReference type="PANTHER" id="PTHR24148:SF64">
    <property type="entry name" value="HETEROKARYON INCOMPATIBILITY DOMAIN-CONTAINING PROTEIN"/>
    <property type="match status" value="1"/>
</dbReference>
<keyword evidence="2" id="KW-1185">Reference proteome</keyword>
<name>A0A9P9H3K4_FUSRE</name>
<evidence type="ECO:0000313" key="2">
    <source>
        <dbReference type="Proteomes" id="UP000720189"/>
    </source>
</evidence>